<dbReference type="SMART" id="SM00256">
    <property type="entry name" value="FBOX"/>
    <property type="match status" value="1"/>
</dbReference>
<feature type="domain" description="F-box" evidence="1">
    <location>
        <begin position="58"/>
        <end position="97"/>
    </location>
</feature>
<dbReference type="AlphaFoldDB" id="A0A6A6PRL6"/>
<evidence type="ECO:0000313" key="3">
    <source>
        <dbReference type="Proteomes" id="UP000799767"/>
    </source>
</evidence>
<reference evidence="2" key="1">
    <citation type="journal article" date="2020" name="Stud. Mycol.">
        <title>101 Dothideomycetes genomes: a test case for predicting lifestyles and emergence of pathogens.</title>
        <authorList>
            <person name="Haridas S."/>
            <person name="Albert R."/>
            <person name="Binder M."/>
            <person name="Bloem J."/>
            <person name="Labutti K."/>
            <person name="Salamov A."/>
            <person name="Andreopoulos B."/>
            <person name="Baker S."/>
            <person name="Barry K."/>
            <person name="Bills G."/>
            <person name="Bluhm B."/>
            <person name="Cannon C."/>
            <person name="Castanera R."/>
            <person name="Culley D."/>
            <person name="Daum C."/>
            <person name="Ezra D."/>
            <person name="Gonzalez J."/>
            <person name="Henrissat B."/>
            <person name="Kuo A."/>
            <person name="Liang C."/>
            <person name="Lipzen A."/>
            <person name="Lutzoni F."/>
            <person name="Magnuson J."/>
            <person name="Mondo S."/>
            <person name="Nolan M."/>
            <person name="Ohm R."/>
            <person name="Pangilinan J."/>
            <person name="Park H.-J."/>
            <person name="Ramirez L."/>
            <person name="Alfaro M."/>
            <person name="Sun H."/>
            <person name="Tritt A."/>
            <person name="Yoshinaga Y."/>
            <person name="Zwiers L.-H."/>
            <person name="Turgeon B."/>
            <person name="Goodwin S."/>
            <person name="Spatafora J."/>
            <person name="Crous P."/>
            <person name="Grigoriev I."/>
        </authorList>
    </citation>
    <scope>NUCLEOTIDE SEQUENCE</scope>
    <source>
        <strain evidence="2">CBS 113389</strain>
    </source>
</reference>
<dbReference type="EMBL" id="MU001636">
    <property type="protein sequence ID" value="KAF2482750.1"/>
    <property type="molecule type" value="Genomic_DNA"/>
</dbReference>
<dbReference type="SUPFAM" id="SSF81383">
    <property type="entry name" value="F-box domain"/>
    <property type="match status" value="1"/>
</dbReference>
<sequence length="275" mass="31477">MAPNQLRMTIRTPSTLTADECDPSPPPVEMIHNLPLRPLRQQRPTPTPPSAVQRVLNIPELLEIILLYLSQKDLLLSQRTSRAFRRTIQASPRLQKSLFLLPDWRLEGRAFNAYAKDQPNRPGRKPENNRLLLRAFPTSYPTVTLVIVNDGDGVDSTTTNPRDRRPSEHWSWDVCISFPADRAPNTSPAVLYPEASWRRMFLSQPPCTSLHLVRRWQRSLSPAIVREDGIKMGEFVDEATKTNCDWHQSYISSDRDWHFEGNIRCSSVTGEEGEV</sequence>
<gene>
    <name evidence="2" type="ORF">BDY17DRAFT_165640</name>
</gene>
<dbReference type="GeneID" id="54470762"/>
<keyword evidence="3" id="KW-1185">Reference proteome</keyword>
<evidence type="ECO:0000313" key="2">
    <source>
        <dbReference type="EMBL" id="KAF2482750.1"/>
    </source>
</evidence>
<organism evidence="2 3">
    <name type="scientific">Neohortaea acidophila</name>
    <dbReference type="NCBI Taxonomy" id="245834"/>
    <lineage>
        <taxon>Eukaryota</taxon>
        <taxon>Fungi</taxon>
        <taxon>Dikarya</taxon>
        <taxon>Ascomycota</taxon>
        <taxon>Pezizomycotina</taxon>
        <taxon>Dothideomycetes</taxon>
        <taxon>Dothideomycetidae</taxon>
        <taxon>Mycosphaerellales</taxon>
        <taxon>Teratosphaeriaceae</taxon>
        <taxon>Neohortaea</taxon>
    </lineage>
</organism>
<dbReference type="InterPro" id="IPR036047">
    <property type="entry name" value="F-box-like_dom_sf"/>
</dbReference>
<dbReference type="Pfam" id="PF00646">
    <property type="entry name" value="F-box"/>
    <property type="match status" value="1"/>
</dbReference>
<dbReference type="InterPro" id="IPR001810">
    <property type="entry name" value="F-box_dom"/>
</dbReference>
<protein>
    <recommendedName>
        <fullName evidence="1">F-box domain-containing protein</fullName>
    </recommendedName>
</protein>
<dbReference type="OrthoDB" id="3800738at2759"/>
<proteinExistence type="predicted"/>
<dbReference type="Proteomes" id="UP000799767">
    <property type="component" value="Unassembled WGS sequence"/>
</dbReference>
<evidence type="ECO:0000259" key="1">
    <source>
        <dbReference type="SMART" id="SM00256"/>
    </source>
</evidence>
<accession>A0A6A6PRL6</accession>
<name>A0A6A6PRL6_9PEZI</name>
<dbReference type="RefSeq" id="XP_033589320.1">
    <property type="nucleotide sequence ID" value="XM_033729760.1"/>
</dbReference>